<reference evidence="10 11" key="1">
    <citation type="journal article" date="2019" name="Sci. Transl. Med.">
        <title>Quorum sensing between bacterial species on the skin protects against epidermal injury in atopic dermatitis.</title>
        <authorList>
            <person name="Williams M.R."/>
        </authorList>
    </citation>
    <scope>NUCLEOTIDE SEQUENCE [LARGE SCALE GENOMIC DNA]</scope>
    <source>
        <strain evidence="10 11">H8</strain>
    </source>
</reference>
<name>A0A7Z7YUM8_STACP</name>
<dbReference type="InterPro" id="IPR012263">
    <property type="entry name" value="M_m6A_EcoRV"/>
</dbReference>
<dbReference type="InterPro" id="IPR002052">
    <property type="entry name" value="DNA_methylase_N6_adenine_CS"/>
</dbReference>
<dbReference type="Proteomes" id="UP000291949">
    <property type="component" value="Unassembled WGS sequence"/>
</dbReference>
<dbReference type="InterPro" id="IPR012327">
    <property type="entry name" value="MeTrfase_D12"/>
</dbReference>
<evidence type="ECO:0000256" key="2">
    <source>
        <dbReference type="ARBA" id="ARBA00011900"/>
    </source>
</evidence>
<evidence type="ECO:0000256" key="6">
    <source>
        <dbReference type="ARBA" id="ARBA00047942"/>
    </source>
</evidence>
<dbReference type="PROSITE" id="PS00092">
    <property type="entry name" value="N6_MTASE"/>
    <property type="match status" value="1"/>
</dbReference>
<dbReference type="NCBIfam" id="TIGR00571">
    <property type="entry name" value="dam"/>
    <property type="match status" value="1"/>
</dbReference>
<dbReference type="EMBL" id="SCHC01000003">
    <property type="protein sequence ID" value="TBW76142.1"/>
    <property type="molecule type" value="Genomic_DNA"/>
</dbReference>
<sequence length="284" mass="33977">MKPIIKYRGGKSKEIPNFKNYIPVKFNTYYEPFFGGGATFFDLEPDRAYISDINKNLIKFYEDLTNNYYIVKEELKELEIKYIENREIFLKNKRKNPELKVNDPNEELYYWIRDQYNQKLLPVYSYATLYYFINKTSYSGMIRYNSRGEFNVPYGRYANFNTDLLNENHLKLLRKSKIKNESYEKSFDLANEKDFIFLDPPYDTVFSEYGNEVFSGDFKEKDHHQLAQNFKNLSSPALMIISETKLIKNIYKGYIKASYPKNYSVNIRNRFKSEANHLIITNFN</sequence>
<dbReference type="PRINTS" id="PR00505">
    <property type="entry name" value="D12N6MTFRASE"/>
</dbReference>
<keyword evidence="4 7" id="KW-0808">Transferase</keyword>
<dbReference type="PANTHER" id="PTHR30481">
    <property type="entry name" value="DNA ADENINE METHYLASE"/>
    <property type="match status" value="1"/>
</dbReference>
<evidence type="ECO:0000256" key="4">
    <source>
        <dbReference type="ARBA" id="ARBA00022679"/>
    </source>
</evidence>
<dbReference type="RefSeq" id="WP_049427127.1">
    <property type="nucleotide sequence ID" value="NZ_AP014956.1"/>
</dbReference>
<evidence type="ECO:0000313" key="10">
    <source>
        <dbReference type="EMBL" id="TBW76142.1"/>
    </source>
</evidence>
<dbReference type="GO" id="GO:0043565">
    <property type="term" value="F:sequence-specific DNA binding"/>
    <property type="evidence" value="ECO:0007669"/>
    <property type="project" value="TreeGrafter"/>
</dbReference>
<dbReference type="PANTHER" id="PTHR30481:SF3">
    <property type="entry name" value="DNA ADENINE METHYLASE"/>
    <property type="match status" value="1"/>
</dbReference>
<dbReference type="Proteomes" id="UP000550736">
    <property type="component" value="Unassembled WGS sequence"/>
</dbReference>
<dbReference type="AlphaFoldDB" id="A0A7Z7YUM8"/>
<reference evidence="12 13" key="2">
    <citation type="submission" date="2020-04" db="EMBL/GenBank/DDBJ databases">
        <title>The Epidemiology and Molecular Characteristics of Linezolid-Resistant Staphylococcus capitis in Huashan Hospital, Shanghai.</title>
        <authorList>
            <person name="Ding L."/>
            <person name="Li P."/>
            <person name="Yang Y."/>
            <person name="Lin D."/>
            <person name="Xu X."/>
        </authorList>
    </citation>
    <scope>NUCLEOTIDE SEQUENCE [LARGE SCALE GENOMIC DNA]</scope>
    <source>
        <strain evidence="9 13">12-86</strain>
        <strain evidence="8 12">17-84</strain>
    </source>
</reference>
<dbReference type="Proteomes" id="UP000538955">
    <property type="component" value="Unassembled WGS sequence"/>
</dbReference>
<keyword evidence="12" id="KW-1185">Reference proteome</keyword>
<evidence type="ECO:0000313" key="9">
    <source>
        <dbReference type="EMBL" id="NMK97059.1"/>
    </source>
</evidence>
<evidence type="ECO:0000313" key="13">
    <source>
        <dbReference type="Proteomes" id="UP000550736"/>
    </source>
</evidence>
<accession>A0A7Z7YUM8</accession>
<comment type="caution">
    <text evidence="10">The sequence shown here is derived from an EMBL/GenBank/DDBJ whole genome shotgun (WGS) entry which is preliminary data.</text>
</comment>
<dbReference type="EC" id="2.1.1.72" evidence="2 7"/>
<dbReference type="Gene3D" id="3.40.50.150">
    <property type="entry name" value="Vaccinia Virus protein VP39"/>
    <property type="match status" value="1"/>
</dbReference>
<dbReference type="Gene3D" id="1.10.1020.10">
    <property type="entry name" value="Adenine-specific Methyltransferase, Domain 2"/>
    <property type="match status" value="1"/>
</dbReference>
<dbReference type="EMBL" id="JABBLX010000004">
    <property type="protein sequence ID" value="NMK97059.1"/>
    <property type="molecule type" value="Genomic_DNA"/>
</dbReference>
<keyword evidence="3 7" id="KW-0489">Methyltransferase</keyword>
<dbReference type="SUPFAM" id="SSF53335">
    <property type="entry name" value="S-adenosyl-L-methionine-dependent methyltransferases"/>
    <property type="match status" value="1"/>
</dbReference>
<comment type="similarity">
    <text evidence="1 7">Belongs to the N(4)/N(6)-methyltransferase family.</text>
</comment>
<dbReference type="EMBL" id="JABBMI010000044">
    <property type="protein sequence ID" value="NMK53775.1"/>
    <property type="molecule type" value="Genomic_DNA"/>
</dbReference>
<evidence type="ECO:0000313" key="8">
    <source>
        <dbReference type="EMBL" id="NMK53775.1"/>
    </source>
</evidence>
<keyword evidence="5 7" id="KW-0949">S-adenosyl-L-methionine</keyword>
<dbReference type="Pfam" id="PF02086">
    <property type="entry name" value="MethyltransfD12"/>
    <property type="match status" value="1"/>
</dbReference>
<evidence type="ECO:0000256" key="7">
    <source>
        <dbReference type="RuleBase" id="RU361257"/>
    </source>
</evidence>
<proteinExistence type="inferred from homology"/>
<gene>
    <name evidence="10" type="ORF">EQ811_09880</name>
    <name evidence="9" type="ORF">HHM13_02945</name>
    <name evidence="8" type="ORF">HHM24_03285</name>
</gene>
<evidence type="ECO:0000256" key="1">
    <source>
        <dbReference type="ARBA" id="ARBA00006594"/>
    </source>
</evidence>
<dbReference type="GO" id="GO:0009007">
    <property type="term" value="F:site-specific DNA-methyltransferase (adenine-specific) activity"/>
    <property type="evidence" value="ECO:0007669"/>
    <property type="project" value="UniProtKB-UniRule"/>
</dbReference>
<dbReference type="InterPro" id="IPR029063">
    <property type="entry name" value="SAM-dependent_MTases_sf"/>
</dbReference>
<evidence type="ECO:0000313" key="12">
    <source>
        <dbReference type="Proteomes" id="UP000538955"/>
    </source>
</evidence>
<evidence type="ECO:0000256" key="3">
    <source>
        <dbReference type="ARBA" id="ARBA00022603"/>
    </source>
</evidence>
<protein>
    <recommendedName>
        <fullName evidence="2 7">Site-specific DNA-methyltransferase (adenine-specific)</fullName>
        <ecNumber evidence="2 7">2.1.1.72</ecNumber>
    </recommendedName>
</protein>
<evidence type="ECO:0000313" key="11">
    <source>
        <dbReference type="Proteomes" id="UP000291949"/>
    </source>
</evidence>
<dbReference type="PIRSF" id="PIRSF000398">
    <property type="entry name" value="M_m6A_EcoRV"/>
    <property type="match status" value="1"/>
</dbReference>
<dbReference type="InterPro" id="IPR023095">
    <property type="entry name" value="Ade_MeTrfase_dom_2"/>
</dbReference>
<dbReference type="GO" id="GO:0009307">
    <property type="term" value="P:DNA restriction-modification system"/>
    <property type="evidence" value="ECO:0007669"/>
    <property type="project" value="InterPro"/>
</dbReference>
<organism evidence="10 11">
    <name type="scientific">Staphylococcus capitis</name>
    <dbReference type="NCBI Taxonomy" id="29388"/>
    <lineage>
        <taxon>Bacteria</taxon>
        <taxon>Bacillati</taxon>
        <taxon>Bacillota</taxon>
        <taxon>Bacilli</taxon>
        <taxon>Bacillales</taxon>
        <taxon>Staphylococcaceae</taxon>
        <taxon>Staphylococcus</taxon>
    </lineage>
</organism>
<dbReference type="GO" id="GO:1904047">
    <property type="term" value="F:S-adenosyl-L-methionine binding"/>
    <property type="evidence" value="ECO:0007669"/>
    <property type="project" value="TreeGrafter"/>
</dbReference>
<evidence type="ECO:0000256" key="5">
    <source>
        <dbReference type="ARBA" id="ARBA00022691"/>
    </source>
</evidence>
<dbReference type="GO" id="GO:0032259">
    <property type="term" value="P:methylation"/>
    <property type="evidence" value="ECO:0007669"/>
    <property type="project" value="UniProtKB-KW"/>
</dbReference>
<comment type="catalytic activity">
    <reaction evidence="6 7">
        <text>a 2'-deoxyadenosine in DNA + S-adenosyl-L-methionine = an N(6)-methyl-2'-deoxyadenosine in DNA + S-adenosyl-L-homocysteine + H(+)</text>
        <dbReference type="Rhea" id="RHEA:15197"/>
        <dbReference type="Rhea" id="RHEA-COMP:12418"/>
        <dbReference type="Rhea" id="RHEA-COMP:12419"/>
        <dbReference type="ChEBI" id="CHEBI:15378"/>
        <dbReference type="ChEBI" id="CHEBI:57856"/>
        <dbReference type="ChEBI" id="CHEBI:59789"/>
        <dbReference type="ChEBI" id="CHEBI:90615"/>
        <dbReference type="ChEBI" id="CHEBI:90616"/>
        <dbReference type="EC" id="2.1.1.72"/>
    </reaction>
</comment>
<dbReference type="GO" id="GO:0006298">
    <property type="term" value="P:mismatch repair"/>
    <property type="evidence" value="ECO:0007669"/>
    <property type="project" value="TreeGrafter"/>
</dbReference>